<proteinExistence type="predicted"/>
<dbReference type="EMBL" id="CAKOGP040002091">
    <property type="protein sequence ID" value="CAJ1961269.1"/>
    <property type="molecule type" value="Genomic_DNA"/>
</dbReference>
<keyword evidence="3" id="KW-1185">Reference proteome</keyword>
<sequence length="327" mass="36855">MPDPEQHSQENVNNNNNNNNNNSNSNSNSNSDAIDDENDDYDYEFMKSMFGGGNDDDDDSSDDNDDPQVTEYSWSCQQDDTKVIYHLAFLAPGHGDAVWNSSDCIAQHLLLEEYRTKKLFPCGKFEWPPESALEFGAGAALPSMILLKEGTRRLLSTDQKINEETFDALNLSFQKNAPQWGISQEQIQDRVRVLPHSWGVGMDQLREAATIDGNGNDDDDRNAGNIQLLIASDCIYDPTHHRALLQSVAGTMSRTKGRFVVGYSFHMNVPPHKVMQFFDLAEKEFELKITCEFQQDYNGQEGIGNHDPKRGAVYIKVLAHKNSDFFS</sequence>
<gene>
    <name evidence="2" type="ORF">CYCCA115_LOCUS19113</name>
</gene>
<dbReference type="PANTHER" id="PTHR14614:SF10">
    <property type="entry name" value="PROTEIN N-TERMINAL AND LYSINE N-METHYLTRANSFERASE EFM7"/>
    <property type="match status" value="1"/>
</dbReference>
<reference evidence="2" key="1">
    <citation type="submission" date="2023-08" db="EMBL/GenBank/DDBJ databases">
        <authorList>
            <person name="Audoor S."/>
            <person name="Bilcke G."/>
        </authorList>
    </citation>
    <scope>NUCLEOTIDE SEQUENCE</scope>
</reference>
<dbReference type="InterPro" id="IPR029063">
    <property type="entry name" value="SAM-dependent_MTases_sf"/>
</dbReference>
<feature type="compositionally biased region" description="Acidic residues" evidence="1">
    <location>
        <begin position="33"/>
        <end position="43"/>
    </location>
</feature>
<organism evidence="2 3">
    <name type="scientific">Cylindrotheca closterium</name>
    <dbReference type="NCBI Taxonomy" id="2856"/>
    <lineage>
        <taxon>Eukaryota</taxon>
        <taxon>Sar</taxon>
        <taxon>Stramenopiles</taxon>
        <taxon>Ochrophyta</taxon>
        <taxon>Bacillariophyta</taxon>
        <taxon>Bacillariophyceae</taxon>
        <taxon>Bacillariophycidae</taxon>
        <taxon>Bacillariales</taxon>
        <taxon>Bacillariaceae</taxon>
        <taxon>Cylindrotheca</taxon>
    </lineage>
</organism>
<dbReference type="AlphaFoldDB" id="A0AAD2G3A6"/>
<dbReference type="InterPro" id="IPR019410">
    <property type="entry name" value="Methyltransf_16"/>
</dbReference>
<dbReference type="Gene3D" id="3.40.50.150">
    <property type="entry name" value="Vaccinia Virus protein VP39"/>
    <property type="match status" value="1"/>
</dbReference>
<protein>
    <submittedName>
        <fullName evidence="2">Uncharacterized protein</fullName>
    </submittedName>
</protein>
<comment type="caution">
    <text evidence="2">The sequence shown here is derived from an EMBL/GenBank/DDBJ whole genome shotgun (WGS) entry which is preliminary data.</text>
</comment>
<accession>A0AAD2G3A6</accession>
<feature type="region of interest" description="Disordered" evidence="1">
    <location>
        <begin position="1"/>
        <end position="71"/>
    </location>
</feature>
<evidence type="ECO:0000313" key="2">
    <source>
        <dbReference type="EMBL" id="CAJ1961269.1"/>
    </source>
</evidence>
<dbReference type="GO" id="GO:0005737">
    <property type="term" value="C:cytoplasm"/>
    <property type="evidence" value="ECO:0007669"/>
    <property type="project" value="TreeGrafter"/>
</dbReference>
<feature type="compositionally biased region" description="Low complexity" evidence="1">
    <location>
        <begin position="13"/>
        <end position="31"/>
    </location>
</feature>
<feature type="compositionally biased region" description="Acidic residues" evidence="1">
    <location>
        <begin position="54"/>
        <end position="68"/>
    </location>
</feature>
<evidence type="ECO:0000256" key="1">
    <source>
        <dbReference type="SAM" id="MobiDB-lite"/>
    </source>
</evidence>
<dbReference type="PANTHER" id="PTHR14614">
    <property type="entry name" value="HEPATOCELLULAR CARCINOMA-ASSOCIATED ANTIGEN"/>
    <property type="match status" value="1"/>
</dbReference>
<evidence type="ECO:0000313" key="3">
    <source>
        <dbReference type="Proteomes" id="UP001295423"/>
    </source>
</evidence>
<name>A0AAD2G3A6_9STRA</name>
<dbReference type="Proteomes" id="UP001295423">
    <property type="component" value="Unassembled WGS sequence"/>
</dbReference>